<name>A0A5P2G575_9BACT</name>
<sequence length="95" mass="10838">MKKTFSNLLLRIGGAIVILSTIALLLMAIVKLLVLTLLIVVLVAIVFKIIHRKRNQWLMQSPERLLFQTYNTQTLAIQPLYKKSSRRNAAIIPIQ</sequence>
<feature type="transmembrane region" description="Helical" evidence="1">
    <location>
        <begin position="32"/>
        <end position="50"/>
    </location>
</feature>
<keyword evidence="1" id="KW-1133">Transmembrane helix</keyword>
<evidence type="ECO:0000313" key="2">
    <source>
        <dbReference type="EMBL" id="QES90675.1"/>
    </source>
</evidence>
<dbReference type="RefSeq" id="WP_131331660.1">
    <property type="nucleotide sequence ID" value="NZ_CP044016.1"/>
</dbReference>
<keyword evidence="1" id="KW-0812">Transmembrane</keyword>
<dbReference type="EMBL" id="CP044016">
    <property type="protein sequence ID" value="QES90675.1"/>
    <property type="molecule type" value="Genomic_DNA"/>
</dbReference>
<dbReference type="Proteomes" id="UP000292424">
    <property type="component" value="Chromosome"/>
</dbReference>
<evidence type="ECO:0000313" key="3">
    <source>
        <dbReference type="Proteomes" id="UP000292424"/>
    </source>
</evidence>
<reference evidence="2 3" key="1">
    <citation type="submission" date="2019-09" db="EMBL/GenBank/DDBJ databases">
        <title>Complete genome sequence of Arachidicoccus sp. B3-10 isolated from apple orchard soil.</title>
        <authorList>
            <person name="Kim H.S."/>
            <person name="Han K.-I."/>
            <person name="Suh M.K."/>
            <person name="Lee K.C."/>
            <person name="Eom M.K."/>
            <person name="Kim J.-S."/>
            <person name="Kang S.W."/>
            <person name="Sin Y."/>
            <person name="Lee J.-S."/>
        </authorList>
    </citation>
    <scope>NUCLEOTIDE SEQUENCE [LARGE SCALE GENOMIC DNA]</scope>
    <source>
        <strain evidence="2 3">B3-10</strain>
    </source>
</reference>
<dbReference type="KEGG" id="arac:E0W69_019125"/>
<dbReference type="AlphaFoldDB" id="A0A5P2G575"/>
<organism evidence="2 3">
    <name type="scientific">Rhizosphaericola mali</name>
    <dbReference type="NCBI Taxonomy" id="2545455"/>
    <lineage>
        <taxon>Bacteria</taxon>
        <taxon>Pseudomonadati</taxon>
        <taxon>Bacteroidota</taxon>
        <taxon>Chitinophagia</taxon>
        <taxon>Chitinophagales</taxon>
        <taxon>Chitinophagaceae</taxon>
        <taxon>Rhizosphaericola</taxon>
    </lineage>
</organism>
<keyword evidence="1" id="KW-0472">Membrane</keyword>
<keyword evidence="3" id="KW-1185">Reference proteome</keyword>
<gene>
    <name evidence="2" type="ORF">E0W69_019125</name>
</gene>
<protein>
    <submittedName>
        <fullName evidence="2">Uncharacterized protein</fullName>
    </submittedName>
</protein>
<accession>A0A5P2G575</accession>
<proteinExistence type="predicted"/>
<feature type="transmembrane region" description="Helical" evidence="1">
    <location>
        <begin position="7"/>
        <end position="26"/>
    </location>
</feature>
<evidence type="ECO:0000256" key="1">
    <source>
        <dbReference type="SAM" id="Phobius"/>
    </source>
</evidence>